<dbReference type="STRING" id="230819.A0A5C3KP24"/>
<gene>
    <name evidence="3" type="ORF">FA15DRAFT_706549</name>
</gene>
<evidence type="ECO:0000256" key="1">
    <source>
        <dbReference type="ARBA" id="ARBA00022737"/>
    </source>
</evidence>
<dbReference type="SMART" id="SM00028">
    <property type="entry name" value="TPR"/>
    <property type="match status" value="8"/>
</dbReference>
<dbReference type="PROSITE" id="PS50837">
    <property type="entry name" value="NACHT"/>
    <property type="match status" value="1"/>
</dbReference>
<dbReference type="PANTHER" id="PTHR10039:SF14">
    <property type="entry name" value="NACHT DOMAIN-CONTAINING PROTEIN"/>
    <property type="match status" value="1"/>
</dbReference>
<dbReference type="Pfam" id="PF13374">
    <property type="entry name" value="TPR_10"/>
    <property type="match status" value="3"/>
</dbReference>
<reference evidence="3 4" key="1">
    <citation type="journal article" date="2019" name="Nat. Ecol. Evol.">
        <title>Megaphylogeny resolves global patterns of mushroom evolution.</title>
        <authorList>
            <person name="Varga T."/>
            <person name="Krizsan K."/>
            <person name="Foldi C."/>
            <person name="Dima B."/>
            <person name="Sanchez-Garcia M."/>
            <person name="Sanchez-Ramirez S."/>
            <person name="Szollosi G.J."/>
            <person name="Szarkandi J.G."/>
            <person name="Papp V."/>
            <person name="Albert L."/>
            <person name="Andreopoulos W."/>
            <person name="Angelini C."/>
            <person name="Antonin V."/>
            <person name="Barry K.W."/>
            <person name="Bougher N.L."/>
            <person name="Buchanan P."/>
            <person name="Buyck B."/>
            <person name="Bense V."/>
            <person name="Catcheside P."/>
            <person name="Chovatia M."/>
            <person name="Cooper J."/>
            <person name="Damon W."/>
            <person name="Desjardin D."/>
            <person name="Finy P."/>
            <person name="Geml J."/>
            <person name="Haridas S."/>
            <person name="Hughes K."/>
            <person name="Justo A."/>
            <person name="Karasinski D."/>
            <person name="Kautmanova I."/>
            <person name="Kiss B."/>
            <person name="Kocsube S."/>
            <person name="Kotiranta H."/>
            <person name="LaButti K.M."/>
            <person name="Lechner B.E."/>
            <person name="Liimatainen K."/>
            <person name="Lipzen A."/>
            <person name="Lukacs Z."/>
            <person name="Mihaltcheva S."/>
            <person name="Morgado L.N."/>
            <person name="Niskanen T."/>
            <person name="Noordeloos M.E."/>
            <person name="Ohm R.A."/>
            <person name="Ortiz-Santana B."/>
            <person name="Ovrebo C."/>
            <person name="Racz N."/>
            <person name="Riley R."/>
            <person name="Savchenko A."/>
            <person name="Shiryaev A."/>
            <person name="Soop K."/>
            <person name="Spirin V."/>
            <person name="Szebenyi C."/>
            <person name="Tomsovsky M."/>
            <person name="Tulloss R.E."/>
            <person name="Uehling J."/>
            <person name="Grigoriev I.V."/>
            <person name="Vagvolgyi C."/>
            <person name="Papp T."/>
            <person name="Martin F.M."/>
            <person name="Miettinen O."/>
            <person name="Hibbett D.S."/>
            <person name="Nagy L.G."/>
        </authorList>
    </citation>
    <scope>NUCLEOTIDE SEQUENCE [LARGE SCALE GENOMIC DNA]</scope>
    <source>
        <strain evidence="3 4">CBS 121175</strain>
    </source>
</reference>
<dbReference type="InterPro" id="IPR003593">
    <property type="entry name" value="AAA+_ATPase"/>
</dbReference>
<evidence type="ECO:0000259" key="2">
    <source>
        <dbReference type="PROSITE" id="PS50837"/>
    </source>
</evidence>
<protein>
    <recommendedName>
        <fullName evidence="2">NACHT domain-containing protein</fullName>
    </recommendedName>
</protein>
<evidence type="ECO:0000313" key="3">
    <source>
        <dbReference type="EMBL" id="TFK22210.1"/>
    </source>
</evidence>
<sequence>MLKKLLPEKWRRTGDRRHGSGHGAEGSVDLFAGARHVTISNSVIQAAGRIENNSHDDSTKEIQDALQRLREPHGCSWDPLRACLSGTRVVHVGEIVSWADTFSENSDRQVPSDSAVERVLVVGGPVGSGKTALAHTICKEMEEKKLLVMSVFFSQTQGQQLRSEDFMAAFVRGLCEISPHIKQRIGELIVENPTLATSSTVSQFKGLVLPIIQLLPTKRTFVIGIDALDEQPDEVILVFLRDYVPLLPPTFRFVLTTRPVRQVMEHLENQSHIYIFPRSLTGDASEEDIFAFDCRRRHTTEGLFLWAETVLSHIGNSYDPPAELADIVKGASSRHWLEAEKATKQLEALYQHILSKLPWTDPRFVDKYRVIMGALVTLVEPMSVRGLSNLYAPDGITEDDVHRICTFVRPLLQNYQQDNPQKAIRVVHFSVKEFLTQHAPSPYRLCQEDHHLTLSRLSLMTIKKELLPVNFPILGVTEGDWVWDATKAPPKIPTISKDAVIEHLWYACRNLGGHELLASEEGVDDLHGALLYEVVVENPRFLLEASASMLHKAVSTSADIRKTIKVYISLASCIFPHPIALGLVKEVVRLYRQFTPSHVDPAMEFEYTVGLLRLAGMIFDHPHSNEQLDVAEEALKIPPGSASQNLGGPAWGSLLLFRSFLLHRLKRHTESYDGDLNAIDIFRSLQSTQSGKYHGHLTAAFIYTGRNLLGGGRYEETVPYFREAVERRRLLANDDPEKYEADLAEILLQYGLCCALARKATEALEPGRESVMHYRRLVEKDPSRFDPQLANSLNWLAWLLSECGRYNEAVPISRESVDIRRRLAETHPEDYEASLASSLHSHANYLSKSPITLAESIEVVREAADIRRRLVHQDPHHVDGDGALAESLRSLVASLAECGRHSEAAPIARESVGIHRRLAENNPADYEPYLANSLHEYAEYLLKSPSTLAESIELGQEAVKIRRRLAHQEPDRFIGALSFSLYNLAWSLAECGRHMEAVPVAKESVDINRRRAETQPALYEGSLANCLHGYSICLSRSPNTLAESIKPGQEAVEILRRLKCNDDPQRFDRILAESLSSLAWSLAECGRYIEAVPNAKESVGIHRRLAQRNPVDYEASLASSLHNYALYLSRSPITLAESIEPGREAVEIRRRLAHRYPHLLDEDLAQSLFNLALSLAGCGRHSEAVPIAKESVNIHRRLAEIHPADCEAYLATALLNYALLVSQSPTTLAESIEPSQEATEIRRRLAHHDPHLFDEDLAQSLFNLALSLTKCGRHSEAVPIFMEEVETRRRLVERDRKIHEPLLADALDNYARNFTHIPGREHEVLSPAQESVEIYRRLLLEAPTRSVVEGLGMVLGMVAHSLNACQRYADALPFALDGLNTYRGALEEGICNISDRRSNNLHKAYADALIGLGRGNEAVAPLKDAIVLYQRLLETWPMDDFYSWQLHLKDGEREDVAVKKKNGELAPVDPQNPIHNGEVSLLSGASNIKLEDVQINVVGRDMNITNVHHYPARRGREYEIQEALRQMANPSTFAWDPSLTCFSGTREAHIQEIQSWLDTSDHRDTARLLLIGAPAGSGKTALAHTICEKLRREGKLLASFFFQADSQQSNATSMMAAIIRGLCDTSDELRREIGDLLVKDSTLACAKPVRQFQEIVEVVCALLPSETLLVIVIDALDEERNTVLLDILRDLIPRLPPSFRFIVTTRPEPRILTRLVDQPHVHRLLLSLTGQSSTQDLQIYLRHRLSTTSYGTKITPKLWNQFITKTEGLFLWGETVLNHLENAFDPVAELEDIVAGASTYWLEDEDATKKLEGLYHRILSKLKWTDPRFVEKYRAVVGALVTVKEPLSCVALASLYELEGISAEDVQRVCTILQPLLQNYAPDNTERPIRLLHLSVREYLTDRAPSLYRLVCEDHHRTLSRLALTTIKQELNHETFPILGYSEGDWPWSLDPVTMLVPKIPVLGKERVLEHIWYACRFLDAHTLAMSCGGVDEDHVKLLLEAVVDQPRRLLEVTASMGNVVRIVDLRKLALSLSNRTLDSIAKERILEVDCSVGLCLDKASRVEEALPIAEATVELCRELDSDNVGVSKKIRLCMALRRLGSCLVFLSRSDEGLPVIEEALSMARQLHQAHSEIVLPLLGLVLRTHGEILHCLGRHDESLEFDLESVEIFRQLSTSNPDLWEFDFSTSLNNLSLRFEACDRRDDAICVVSEGIAVLRRLVEAGGPLAEELEYELALSLYNHCVYLEGTGMHEDAVVPGQESFAICRRMAPNAPDTCGPLLTAVLPLLAQCVMNCGRYKDALPLVVEAVAHYKKLAADDPTDPIESTLSDILMDHSRCLTELGVFIDKPGREAIQTFRRLAAKNPDSHLPDLAAALQHLAASYTTFECASDAVLLDQEAVEIYRGLAEKDPAKYESELFHALNDCAINLARKPGQEAAAVDMAQEAVVMIRRLVDVSGTTMDNLANALDTLASCLNSCGRYEGAIAASLEGLEICSRLEEDPESSLDEDLVPQLHHSYGEALSGIDRKREGAPHLQEAVAGYQQFLLKNPHRPDVRRLLENSMRLLQEITS</sequence>
<organism evidence="3 4">
    <name type="scientific">Coprinopsis marcescibilis</name>
    <name type="common">Agaric fungus</name>
    <name type="synonym">Psathyrella marcescibilis</name>
    <dbReference type="NCBI Taxonomy" id="230819"/>
    <lineage>
        <taxon>Eukaryota</taxon>
        <taxon>Fungi</taxon>
        <taxon>Dikarya</taxon>
        <taxon>Basidiomycota</taxon>
        <taxon>Agaricomycotina</taxon>
        <taxon>Agaricomycetes</taxon>
        <taxon>Agaricomycetidae</taxon>
        <taxon>Agaricales</taxon>
        <taxon>Agaricineae</taxon>
        <taxon>Psathyrellaceae</taxon>
        <taxon>Coprinopsis</taxon>
    </lineage>
</organism>
<feature type="domain" description="NACHT" evidence="2">
    <location>
        <begin position="1567"/>
        <end position="1707"/>
    </location>
</feature>
<dbReference type="Gene3D" id="3.40.50.300">
    <property type="entry name" value="P-loop containing nucleotide triphosphate hydrolases"/>
    <property type="match status" value="2"/>
</dbReference>
<accession>A0A5C3KP24</accession>
<dbReference type="PANTHER" id="PTHR10039">
    <property type="entry name" value="AMELOGENIN"/>
    <property type="match status" value="1"/>
</dbReference>
<proteinExistence type="predicted"/>
<dbReference type="InterPro" id="IPR056884">
    <property type="entry name" value="NPHP3-like_N"/>
</dbReference>
<dbReference type="Proteomes" id="UP000307440">
    <property type="component" value="Unassembled WGS sequence"/>
</dbReference>
<dbReference type="SUPFAM" id="SSF48452">
    <property type="entry name" value="TPR-like"/>
    <property type="match status" value="5"/>
</dbReference>
<keyword evidence="1" id="KW-0677">Repeat</keyword>
<dbReference type="InterPro" id="IPR007111">
    <property type="entry name" value="NACHT_NTPase"/>
</dbReference>
<dbReference type="SUPFAM" id="SSF52540">
    <property type="entry name" value="P-loop containing nucleoside triphosphate hydrolases"/>
    <property type="match status" value="2"/>
</dbReference>
<evidence type="ECO:0000313" key="4">
    <source>
        <dbReference type="Proteomes" id="UP000307440"/>
    </source>
</evidence>
<dbReference type="InterPro" id="IPR027417">
    <property type="entry name" value="P-loop_NTPase"/>
</dbReference>
<dbReference type="InterPro" id="IPR011990">
    <property type="entry name" value="TPR-like_helical_dom_sf"/>
</dbReference>
<keyword evidence="4" id="KW-1185">Reference proteome</keyword>
<dbReference type="InterPro" id="IPR019734">
    <property type="entry name" value="TPR_rpt"/>
</dbReference>
<name>A0A5C3KP24_COPMA</name>
<dbReference type="Pfam" id="PF24883">
    <property type="entry name" value="NPHP3_N"/>
    <property type="match status" value="2"/>
</dbReference>
<dbReference type="OrthoDB" id="3038309at2759"/>
<dbReference type="EMBL" id="ML210246">
    <property type="protein sequence ID" value="TFK22210.1"/>
    <property type="molecule type" value="Genomic_DNA"/>
</dbReference>
<dbReference type="Gene3D" id="1.25.40.10">
    <property type="entry name" value="Tetratricopeptide repeat domain"/>
    <property type="match status" value="7"/>
</dbReference>
<dbReference type="SMART" id="SM00382">
    <property type="entry name" value="AAA"/>
    <property type="match status" value="2"/>
</dbReference>